<evidence type="ECO:0008006" key="4">
    <source>
        <dbReference type="Google" id="ProtNLM"/>
    </source>
</evidence>
<dbReference type="RefSeq" id="WP_136411178.1">
    <property type="nucleotide sequence ID" value="NZ_CP039393.1"/>
</dbReference>
<reference evidence="2 3" key="1">
    <citation type="submission" date="2019-02" db="EMBL/GenBank/DDBJ databases">
        <title>Isolation and identification of novel species under the genus Muribaculum.</title>
        <authorList>
            <person name="Miyake S."/>
            <person name="Ding Y."/>
            <person name="Low A."/>
            <person name="Soh M."/>
            <person name="Seedorf H."/>
        </authorList>
    </citation>
    <scope>NUCLEOTIDE SEQUENCE [LARGE SCALE GENOMIC DNA]</scope>
    <source>
        <strain evidence="2 3">TLL-A4</strain>
    </source>
</reference>
<comment type="subcellular location">
    <subcellularLocation>
        <location evidence="1">Cell envelope</location>
    </subcellularLocation>
</comment>
<organism evidence="2 3">
    <name type="scientific">Muribaculum gordoncarteri</name>
    <dbReference type="NCBI Taxonomy" id="2530390"/>
    <lineage>
        <taxon>Bacteria</taxon>
        <taxon>Pseudomonadati</taxon>
        <taxon>Bacteroidota</taxon>
        <taxon>Bacteroidia</taxon>
        <taxon>Bacteroidales</taxon>
        <taxon>Muribaculaceae</taxon>
        <taxon>Muribaculum</taxon>
    </lineage>
</organism>
<gene>
    <name evidence="2" type="ORF">E7746_13770</name>
</gene>
<dbReference type="EMBL" id="CP039393">
    <property type="protein sequence ID" value="QCD36868.1"/>
    <property type="molecule type" value="Genomic_DNA"/>
</dbReference>
<evidence type="ECO:0000313" key="3">
    <source>
        <dbReference type="Proteomes" id="UP000297031"/>
    </source>
</evidence>
<dbReference type="Proteomes" id="UP000297031">
    <property type="component" value="Chromosome"/>
</dbReference>
<dbReference type="InterPro" id="IPR032675">
    <property type="entry name" value="LRR_dom_sf"/>
</dbReference>
<dbReference type="SUPFAM" id="SSF52058">
    <property type="entry name" value="L domain-like"/>
    <property type="match status" value="1"/>
</dbReference>
<dbReference type="KEGG" id="mgod:E7746_13770"/>
<dbReference type="AlphaFoldDB" id="A0A4V1D1Y9"/>
<dbReference type="PANTHER" id="PTHR48059:SF30">
    <property type="entry name" value="OS06G0587000 PROTEIN"/>
    <property type="match status" value="1"/>
</dbReference>
<dbReference type="PANTHER" id="PTHR48059">
    <property type="entry name" value="POLYGALACTURONASE INHIBITOR 1"/>
    <property type="match status" value="1"/>
</dbReference>
<sequence length="313" mass="35751">MTILALHGLILGGCSSDDDPEPQKPYRLFNEQDSAIACEIYKSYSGKLEGVGPELILDSIKTWPSMWVWDKEEKRYNLVGLEIFSFDEPESGAYGYIPECIGELKHLRSLSIIGKCYYGELPESVTKLNLEHLWIEFTQFTSLPDDIFTENLTYVSIIENRKLKKLPPSVTRLRYRPTYPEPIFYMPDNAFTGECPAITHAYVQLFNNNFTSLDWTGAGGVDWLVNGSVIHSGANLQGNRLQGEVPADVLEKLLKDPIRFNNFHGQILQQQEGYGFTNIPSWAEVSEMEKEYIANNPDWKENLPKWGEELPER</sequence>
<accession>A0A4V1D1Y9</accession>
<dbReference type="InterPro" id="IPR051848">
    <property type="entry name" value="PGIP"/>
</dbReference>
<keyword evidence="3" id="KW-1185">Reference proteome</keyword>
<name>A0A4V1D1Y9_9BACT</name>
<evidence type="ECO:0000256" key="1">
    <source>
        <dbReference type="ARBA" id="ARBA00004196"/>
    </source>
</evidence>
<evidence type="ECO:0000313" key="2">
    <source>
        <dbReference type="EMBL" id="QCD36868.1"/>
    </source>
</evidence>
<dbReference type="Gene3D" id="3.80.10.10">
    <property type="entry name" value="Ribonuclease Inhibitor"/>
    <property type="match status" value="1"/>
</dbReference>
<dbReference type="GO" id="GO:0030313">
    <property type="term" value="C:cell envelope"/>
    <property type="evidence" value="ECO:0007669"/>
    <property type="project" value="UniProtKB-SubCell"/>
</dbReference>
<dbReference type="OrthoDB" id="627712at2"/>
<proteinExistence type="predicted"/>
<protein>
    <recommendedName>
        <fullName evidence="4">Leucine-rich repeat domain-containing protein</fullName>
    </recommendedName>
</protein>